<evidence type="ECO:0000256" key="1">
    <source>
        <dbReference type="ARBA" id="ARBA00022833"/>
    </source>
</evidence>
<dbReference type="Proteomes" id="UP001056535">
    <property type="component" value="Chromosome"/>
</dbReference>
<dbReference type="EMBL" id="CP099490">
    <property type="protein sequence ID" value="USQ77178.1"/>
    <property type="molecule type" value="Genomic_DNA"/>
</dbReference>
<sequence>MAGTVVALFAHPDDEALLTGGTLAMLAAQGHRIVFVVATDGALGLASEELRSGDLAATRLAELEASARALGAAEVISLGHSDSGHGAELWGDPPGRRRFVTVPVDEVAAQVADIVRHEGAEVLISCDARGGYGHRDHIHVHQVGRRVRELTGVRLLEATAPREPLLRALRLVGRVRRFRNGFDPSEWEHAFTPRREITHRISIGRHLRDKQSAMRAHFSQTTGGESSGGRTLASVLRLPPVLSRLVLGREFFQEVGVDATPLRTAVFEVAR</sequence>
<gene>
    <name evidence="2" type="ORF">NF557_04490</name>
</gene>
<reference evidence="2" key="1">
    <citation type="submission" date="2022-06" db="EMBL/GenBank/DDBJ databases">
        <title>Ornithinimicrobium JY.X270.</title>
        <authorList>
            <person name="Huang Y."/>
        </authorList>
    </citation>
    <scope>NUCLEOTIDE SEQUENCE</scope>
    <source>
        <strain evidence="2">JY.X270</strain>
    </source>
</reference>
<organism evidence="2 3">
    <name type="scientific">Ornithinimicrobium cryptoxanthini</name>
    <dbReference type="NCBI Taxonomy" id="2934161"/>
    <lineage>
        <taxon>Bacteria</taxon>
        <taxon>Bacillati</taxon>
        <taxon>Actinomycetota</taxon>
        <taxon>Actinomycetes</taxon>
        <taxon>Micrococcales</taxon>
        <taxon>Ornithinimicrobiaceae</taxon>
        <taxon>Ornithinimicrobium</taxon>
    </lineage>
</organism>
<name>A0ABY4YLF7_9MICO</name>
<evidence type="ECO:0000313" key="2">
    <source>
        <dbReference type="EMBL" id="USQ77178.1"/>
    </source>
</evidence>
<accession>A0ABY4YLF7</accession>
<keyword evidence="1" id="KW-0862">Zinc</keyword>
<dbReference type="Pfam" id="PF02585">
    <property type="entry name" value="PIG-L"/>
    <property type="match status" value="1"/>
</dbReference>
<evidence type="ECO:0000313" key="3">
    <source>
        <dbReference type="Proteomes" id="UP001056535"/>
    </source>
</evidence>
<dbReference type="SUPFAM" id="SSF102588">
    <property type="entry name" value="LmbE-like"/>
    <property type="match status" value="1"/>
</dbReference>
<protein>
    <submittedName>
        <fullName evidence="2">PIG-L family deacetylase</fullName>
    </submittedName>
</protein>
<keyword evidence="3" id="KW-1185">Reference proteome</keyword>
<dbReference type="PANTHER" id="PTHR12993">
    <property type="entry name" value="N-ACETYLGLUCOSAMINYL-PHOSPHATIDYLINOSITOL DE-N-ACETYLASE-RELATED"/>
    <property type="match status" value="1"/>
</dbReference>
<proteinExistence type="predicted"/>
<dbReference type="InterPro" id="IPR003737">
    <property type="entry name" value="GlcNAc_PI_deacetylase-related"/>
</dbReference>
<dbReference type="RefSeq" id="WP_252622042.1">
    <property type="nucleotide sequence ID" value="NZ_CP099490.1"/>
</dbReference>
<dbReference type="InterPro" id="IPR024078">
    <property type="entry name" value="LmbE-like_dom_sf"/>
</dbReference>
<dbReference type="PANTHER" id="PTHR12993:SF11">
    <property type="entry name" value="N-ACETYLGLUCOSAMINYL-PHOSPHATIDYLINOSITOL DE-N-ACETYLASE"/>
    <property type="match status" value="1"/>
</dbReference>
<dbReference type="Gene3D" id="3.40.50.10320">
    <property type="entry name" value="LmbE-like"/>
    <property type="match status" value="1"/>
</dbReference>